<keyword evidence="3" id="KW-1185">Reference proteome</keyword>
<dbReference type="Pfam" id="PF06985">
    <property type="entry name" value="HET"/>
    <property type="match status" value="1"/>
</dbReference>
<dbReference type="EMBL" id="JAXLQG010000006">
    <property type="protein sequence ID" value="KAK5538702.1"/>
    <property type="molecule type" value="Genomic_DNA"/>
</dbReference>
<evidence type="ECO:0000259" key="1">
    <source>
        <dbReference type="Pfam" id="PF06985"/>
    </source>
</evidence>
<name>A0AAV9QAA7_9PEZI</name>
<dbReference type="InterPro" id="IPR010730">
    <property type="entry name" value="HET"/>
</dbReference>
<dbReference type="AlphaFoldDB" id="A0AAV9QAA7"/>
<reference evidence="2 3" key="1">
    <citation type="submission" date="2023-06" db="EMBL/GenBank/DDBJ databases">
        <title>Black Yeasts Isolated from many extreme environments.</title>
        <authorList>
            <person name="Coleine C."/>
            <person name="Stajich J.E."/>
            <person name="Selbmann L."/>
        </authorList>
    </citation>
    <scope>NUCLEOTIDE SEQUENCE [LARGE SCALE GENOMIC DNA]</scope>
    <source>
        <strain evidence="2 3">CCFEE 5887</strain>
    </source>
</reference>
<evidence type="ECO:0000313" key="2">
    <source>
        <dbReference type="EMBL" id="KAK5538702.1"/>
    </source>
</evidence>
<dbReference type="PANTHER" id="PTHR33112">
    <property type="entry name" value="DOMAIN PROTEIN, PUTATIVE-RELATED"/>
    <property type="match status" value="1"/>
</dbReference>
<dbReference type="PANTHER" id="PTHR33112:SF16">
    <property type="entry name" value="HETEROKARYON INCOMPATIBILITY DOMAIN-CONTAINING PROTEIN"/>
    <property type="match status" value="1"/>
</dbReference>
<comment type="caution">
    <text evidence="2">The sequence shown here is derived from an EMBL/GenBank/DDBJ whole genome shotgun (WGS) entry which is preliminary data.</text>
</comment>
<sequence>MLCENCRQLIQQSEPLAPDEQVTHEVTTTDFEAAIKARCYLCTRLRIQLGDEKWTHILSDLAKDNLITFDKSLTAALNFSLVRLGCKLTPIIGHDSNGLPVEGKGYSYGYLQVTVAPQTSRVLDLIRHWLGSCVWSTSHPECLQQLQQSIIYPSRLIDVDASGGNDDFWRLVIVAGEELSAPYITLSHRWGQDMIKLEQGTQEAMLRGMPVSVLPGTYQDAIRVVRHIGVRYLWIDSLCIRQDELKDIQQEAVGMAEVFGNALCNILALSGREDGLFSTRDPEVVSSDSVRLNAEDYGLSKSFLINDLQLWRGELIHMPLTTRGWVLQEEILAPRTVYFGARQVLWECSGFRACETYPTMQPKRPVEITPDVDKDRYFLHDEEIGPISSVLEASRRAEGDQSRELRPLQSMLFTVWTSFVGHYSLRHLSFPADKILAVAGVSKLFGVVMKDRFLAGLWRKHFMDGLLWYIRPNTKTVPPFEYRAPSWSWASKDGYVMHAERASNPWIVARPLEVSCATSDGSEFGTVISAILHLQALSLDLSVDESLAWTISNVPGVVVRLDSTEDLSSTRHALAVIVRTSAFRLVNADPGSARKVILAAQGIVLAPCMDPDSGTGSGTYRRIGYFAVEDRRRSTLTPNWLPRGCRIFPEPIGPDAERQLSAETFRFDEQGEFLRSFEII</sequence>
<dbReference type="Proteomes" id="UP001345827">
    <property type="component" value="Unassembled WGS sequence"/>
</dbReference>
<feature type="domain" description="Heterokaryon incompatibility" evidence="1">
    <location>
        <begin position="183"/>
        <end position="329"/>
    </location>
</feature>
<gene>
    <name evidence="2" type="ORF">LTR25_004245</name>
</gene>
<organism evidence="2 3">
    <name type="scientific">Vermiconidia calcicola</name>
    <dbReference type="NCBI Taxonomy" id="1690605"/>
    <lineage>
        <taxon>Eukaryota</taxon>
        <taxon>Fungi</taxon>
        <taxon>Dikarya</taxon>
        <taxon>Ascomycota</taxon>
        <taxon>Pezizomycotina</taxon>
        <taxon>Dothideomycetes</taxon>
        <taxon>Dothideomycetidae</taxon>
        <taxon>Mycosphaerellales</taxon>
        <taxon>Extremaceae</taxon>
        <taxon>Vermiconidia</taxon>
    </lineage>
</organism>
<accession>A0AAV9QAA7</accession>
<proteinExistence type="predicted"/>
<evidence type="ECO:0000313" key="3">
    <source>
        <dbReference type="Proteomes" id="UP001345827"/>
    </source>
</evidence>
<protein>
    <recommendedName>
        <fullName evidence="1">Heterokaryon incompatibility domain-containing protein</fullName>
    </recommendedName>
</protein>